<dbReference type="EMBL" id="BAABKX010000019">
    <property type="protein sequence ID" value="GAA5061243.1"/>
    <property type="molecule type" value="Genomic_DNA"/>
</dbReference>
<evidence type="ECO:0000313" key="2">
    <source>
        <dbReference type="EMBL" id="GAA5061243.1"/>
    </source>
</evidence>
<protein>
    <recommendedName>
        <fullName evidence="4">Sugar ABC transporter substrate-binding protein</fullName>
    </recommendedName>
</protein>
<dbReference type="GeneID" id="91975913"/>
<dbReference type="AlphaFoldDB" id="A0AAV3UPR0"/>
<keyword evidence="3" id="KW-1185">Reference proteome</keyword>
<comment type="caution">
    <text evidence="2">The sequence shown here is derived from an EMBL/GenBank/DDBJ whole genome shotgun (WGS) entry which is preliminary data.</text>
</comment>
<dbReference type="SUPFAM" id="SSF53850">
    <property type="entry name" value="Periplasmic binding protein-like II"/>
    <property type="match status" value="1"/>
</dbReference>
<organism evidence="2 3">
    <name type="scientific">Haladaptatus pallidirubidus</name>
    <dbReference type="NCBI Taxonomy" id="1008152"/>
    <lineage>
        <taxon>Archaea</taxon>
        <taxon>Methanobacteriati</taxon>
        <taxon>Methanobacteriota</taxon>
        <taxon>Stenosarchaea group</taxon>
        <taxon>Halobacteria</taxon>
        <taxon>Halobacteriales</taxon>
        <taxon>Haladaptataceae</taxon>
        <taxon>Haladaptatus</taxon>
    </lineage>
</organism>
<dbReference type="Proteomes" id="UP001501729">
    <property type="component" value="Unassembled WGS sequence"/>
</dbReference>
<evidence type="ECO:0000256" key="1">
    <source>
        <dbReference type="SAM" id="MobiDB-lite"/>
    </source>
</evidence>
<dbReference type="RefSeq" id="WP_345412797.1">
    <property type="nucleotide sequence ID" value="NZ_BAABKX010000019.1"/>
</dbReference>
<reference evidence="2 3" key="1">
    <citation type="journal article" date="2019" name="Int. J. Syst. Evol. Microbiol.">
        <title>The Global Catalogue of Microorganisms (GCM) 10K type strain sequencing project: providing services to taxonomists for standard genome sequencing and annotation.</title>
        <authorList>
            <consortium name="The Broad Institute Genomics Platform"/>
            <consortium name="The Broad Institute Genome Sequencing Center for Infectious Disease"/>
            <person name="Wu L."/>
            <person name="Ma J."/>
        </authorList>
    </citation>
    <scope>NUCLEOTIDE SEQUENCE [LARGE SCALE GENOMIC DNA]</scope>
    <source>
        <strain evidence="2 3">JCM 17504</strain>
    </source>
</reference>
<dbReference type="Gene3D" id="3.40.190.10">
    <property type="entry name" value="Periplasmic binding protein-like II"/>
    <property type="match status" value="1"/>
</dbReference>
<sequence length="69" mass="7314">MLAGCTARGQQGGSNTLEIVHWWTAGGEKQAIQALLDGYQQRYPNIQVRNNPAPGGAGSALDTVIQNGY</sequence>
<accession>A0AAV3UPR0</accession>
<feature type="region of interest" description="Disordered" evidence="1">
    <location>
        <begin position="50"/>
        <end position="69"/>
    </location>
</feature>
<evidence type="ECO:0000313" key="3">
    <source>
        <dbReference type="Proteomes" id="UP001501729"/>
    </source>
</evidence>
<proteinExistence type="predicted"/>
<name>A0AAV3UPR0_9EURY</name>
<gene>
    <name evidence="2" type="ORF">GCM10025751_47310</name>
</gene>
<evidence type="ECO:0008006" key="4">
    <source>
        <dbReference type="Google" id="ProtNLM"/>
    </source>
</evidence>